<evidence type="ECO:0000313" key="2">
    <source>
        <dbReference type="Proteomes" id="UP000823561"/>
    </source>
</evidence>
<dbReference type="EMBL" id="JADWDJ010000005">
    <property type="protein sequence ID" value="KAG5280742.1"/>
    <property type="molecule type" value="Genomic_DNA"/>
</dbReference>
<dbReference type="Proteomes" id="UP000823561">
    <property type="component" value="Chromosome 5"/>
</dbReference>
<organism evidence="1 2">
    <name type="scientific">Alosa alosa</name>
    <name type="common">allis shad</name>
    <dbReference type="NCBI Taxonomy" id="278164"/>
    <lineage>
        <taxon>Eukaryota</taxon>
        <taxon>Metazoa</taxon>
        <taxon>Chordata</taxon>
        <taxon>Craniata</taxon>
        <taxon>Vertebrata</taxon>
        <taxon>Euteleostomi</taxon>
        <taxon>Actinopterygii</taxon>
        <taxon>Neopterygii</taxon>
        <taxon>Teleostei</taxon>
        <taxon>Clupei</taxon>
        <taxon>Clupeiformes</taxon>
        <taxon>Clupeoidei</taxon>
        <taxon>Clupeidae</taxon>
        <taxon>Alosa</taxon>
    </lineage>
</organism>
<name>A0AAV6H3R5_9TELE</name>
<sequence length="84" mass="9263">MQAGPLELQGGSSWGNRGTVWRRCHHRWRSQSSAQLSPHRRCPLQPRHTWATPGPGVGRVYKTRALPLCAEAAPAVPRSLLICG</sequence>
<reference evidence="1" key="1">
    <citation type="submission" date="2020-10" db="EMBL/GenBank/DDBJ databases">
        <title>Chromosome-scale genome assembly of the Allis shad, Alosa alosa.</title>
        <authorList>
            <person name="Margot Z."/>
            <person name="Christophe K."/>
            <person name="Cabau C."/>
            <person name="Louis A."/>
            <person name="Berthelot C."/>
            <person name="Parey E."/>
            <person name="Roest Crollius H."/>
            <person name="Montfort J."/>
            <person name="Robinson-Rechavi M."/>
            <person name="Bucao C."/>
            <person name="Bouchez O."/>
            <person name="Gislard M."/>
            <person name="Lluch J."/>
            <person name="Milhes M."/>
            <person name="Lampietro C."/>
            <person name="Lopez Roques C."/>
            <person name="Donnadieu C."/>
            <person name="Braasch I."/>
            <person name="Desvignes T."/>
            <person name="Postlethwait J."/>
            <person name="Bobe J."/>
            <person name="Guiguen Y."/>
        </authorList>
    </citation>
    <scope>NUCLEOTIDE SEQUENCE</scope>
    <source>
        <strain evidence="1">M-15738</strain>
        <tissue evidence="1">Blood</tissue>
    </source>
</reference>
<protein>
    <submittedName>
        <fullName evidence="1">Uncharacterized protein</fullName>
    </submittedName>
</protein>
<keyword evidence="2" id="KW-1185">Reference proteome</keyword>
<dbReference type="AlphaFoldDB" id="A0AAV6H3R5"/>
<comment type="caution">
    <text evidence="1">The sequence shown here is derived from an EMBL/GenBank/DDBJ whole genome shotgun (WGS) entry which is preliminary data.</text>
</comment>
<evidence type="ECO:0000313" key="1">
    <source>
        <dbReference type="EMBL" id="KAG5280742.1"/>
    </source>
</evidence>
<accession>A0AAV6H3R5</accession>
<proteinExistence type="predicted"/>
<gene>
    <name evidence="1" type="ORF">AALO_G00063510</name>
</gene>